<organism evidence="4 5">
    <name type="scientific">Strongylocentrotus purpuratus</name>
    <name type="common">Purple sea urchin</name>
    <dbReference type="NCBI Taxonomy" id="7668"/>
    <lineage>
        <taxon>Eukaryota</taxon>
        <taxon>Metazoa</taxon>
        <taxon>Echinodermata</taxon>
        <taxon>Eleutherozoa</taxon>
        <taxon>Echinozoa</taxon>
        <taxon>Echinoidea</taxon>
        <taxon>Euechinoidea</taxon>
        <taxon>Echinacea</taxon>
        <taxon>Camarodonta</taxon>
        <taxon>Echinidea</taxon>
        <taxon>Strongylocentrotidae</taxon>
        <taxon>Strongylocentrotus</taxon>
    </lineage>
</organism>
<evidence type="ECO:0000259" key="3">
    <source>
        <dbReference type="SMART" id="SM01017"/>
    </source>
</evidence>
<dbReference type="FunCoup" id="A0A7M7N7R6">
    <property type="interactions" value="391"/>
</dbReference>
<dbReference type="Gene3D" id="2.60.40.640">
    <property type="match status" value="2"/>
</dbReference>
<proteinExistence type="inferred from homology"/>
<evidence type="ECO:0000256" key="2">
    <source>
        <dbReference type="SAM" id="MobiDB-lite"/>
    </source>
</evidence>
<dbReference type="GO" id="GO:0015031">
    <property type="term" value="P:protein transport"/>
    <property type="evidence" value="ECO:0000318"/>
    <property type="project" value="GO_Central"/>
</dbReference>
<feature type="domain" description="Arrestin C-terminal-like" evidence="3">
    <location>
        <begin position="179"/>
        <end position="306"/>
    </location>
</feature>
<evidence type="ECO:0000313" key="4">
    <source>
        <dbReference type="EnsemblMetazoa" id="XP_030832434"/>
    </source>
</evidence>
<dbReference type="GeneID" id="764294"/>
<dbReference type="AlphaFoldDB" id="A0A7M7N7R6"/>
<evidence type="ECO:0000313" key="5">
    <source>
        <dbReference type="Proteomes" id="UP000007110"/>
    </source>
</evidence>
<dbReference type="InterPro" id="IPR011022">
    <property type="entry name" value="Arrestin_C-like"/>
</dbReference>
<dbReference type="Proteomes" id="UP000007110">
    <property type="component" value="Unassembled WGS sequence"/>
</dbReference>
<dbReference type="Pfam" id="PF00339">
    <property type="entry name" value="Arrestin_N"/>
    <property type="match status" value="1"/>
</dbReference>
<dbReference type="KEGG" id="spu:764294"/>
<feature type="region of interest" description="Disordered" evidence="2">
    <location>
        <begin position="386"/>
        <end position="414"/>
    </location>
</feature>
<comment type="similarity">
    <text evidence="1">Belongs to the arrestin family.</text>
</comment>
<dbReference type="InParanoid" id="A0A7M7N7R6"/>
<dbReference type="InterPro" id="IPR014752">
    <property type="entry name" value="Arrestin-like_C"/>
</dbReference>
<dbReference type="PANTHER" id="PTHR11188:SF17">
    <property type="entry name" value="FI21816P1"/>
    <property type="match status" value="1"/>
</dbReference>
<name>A0A7M7N7R6_STRPU</name>
<dbReference type="InterPro" id="IPR014756">
    <property type="entry name" value="Ig_E-set"/>
</dbReference>
<dbReference type="InterPro" id="IPR011021">
    <property type="entry name" value="Arrestin-like_N"/>
</dbReference>
<accession>A0A7M7N7R6</accession>
<keyword evidence="5" id="KW-1185">Reference proteome</keyword>
<dbReference type="PANTHER" id="PTHR11188">
    <property type="entry name" value="ARRESTIN DOMAIN CONTAINING PROTEIN"/>
    <property type="match status" value="1"/>
</dbReference>
<dbReference type="OMA" id="HTGLHEF"/>
<dbReference type="SMART" id="SM01017">
    <property type="entry name" value="Arrestin_C"/>
    <property type="match status" value="1"/>
</dbReference>
<evidence type="ECO:0000256" key="1">
    <source>
        <dbReference type="ARBA" id="ARBA00005298"/>
    </source>
</evidence>
<dbReference type="EnsemblMetazoa" id="XM_030976574">
    <property type="protein sequence ID" value="XP_030832434"/>
    <property type="gene ID" value="LOC764294"/>
</dbReference>
<protein>
    <recommendedName>
        <fullName evidence="3">Arrestin C-terminal-like domain-containing protein</fullName>
    </recommendedName>
</protein>
<dbReference type="SUPFAM" id="SSF81296">
    <property type="entry name" value="E set domains"/>
    <property type="match status" value="2"/>
</dbReference>
<dbReference type="RefSeq" id="XP_030832434.1">
    <property type="nucleotide sequence ID" value="XM_030976574.1"/>
</dbReference>
<dbReference type="InterPro" id="IPR050357">
    <property type="entry name" value="Arrestin_domain-protein"/>
</dbReference>
<dbReference type="OrthoDB" id="2333384at2759"/>
<reference evidence="5" key="1">
    <citation type="submission" date="2015-02" db="EMBL/GenBank/DDBJ databases">
        <title>Genome sequencing for Strongylocentrotus purpuratus.</title>
        <authorList>
            <person name="Murali S."/>
            <person name="Liu Y."/>
            <person name="Vee V."/>
            <person name="English A."/>
            <person name="Wang M."/>
            <person name="Skinner E."/>
            <person name="Han Y."/>
            <person name="Muzny D.M."/>
            <person name="Worley K.C."/>
            <person name="Gibbs R.A."/>
        </authorList>
    </citation>
    <scope>NUCLEOTIDE SEQUENCE</scope>
</reference>
<dbReference type="GO" id="GO:0005737">
    <property type="term" value="C:cytoplasm"/>
    <property type="evidence" value="ECO:0000318"/>
    <property type="project" value="GO_Central"/>
</dbReference>
<dbReference type="Pfam" id="PF02752">
    <property type="entry name" value="Arrestin_C"/>
    <property type="match status" value="1"/>
</dbReference>
<reference evidence="4" key="2">
    <citation type="submission" date="2021-01" db="UniProtKB">
        <authorList>
            <consortium name="EnsemblMetazoa"/>
        </authorList>
    </citation>
    <scope>IDENTIFICATION</scope>
</reference>
<sequence>MVKLKDFHIVLDNNKNVYTAGDFVSGHVAVDLRGDMKMRGIRIYMRGLAKVHWSESRGGGHQTGSYTKYYDAEEEYFYMKQVLFGKDEDEGGSNPILRAGHHELRFSFQIPYGRVATSFEGKYGRIRYWLKAEIDKPWGFNSKTKRAFTVIDHIDINTPQLLAPQTGFQEKTVCCGLCVAGNISMSIKTDRKGYCPGESIAISAEFQNGSARRIKPRATLYQRTTFFADGKSRSVRNAVAGLQGNTIRGRRTENWTNKLLKIPPITPTLTNCGIIKLEYFLTICLDITGAMNLYLHLSIVVGTVPLRAPPYTPFDVLGVGSSGIEVSYPGIYPSPPLSEGEAPPSYAECVFGGVDIRDDEPGDAEMTGDPMFTPMYTYVSNYEFRQPPPPYSLTDPNGHGEETTRQPSLCEGVS</sequence>